<dbReference type="OMA" id="QGYFSCA"/>
<evidence type="ECO:0000256" key="1">
    <source>
        <dbReference type="ARBA" id="ARBA00022737"/>
    </source>
</evidence>
<evidence type="ECO:0000256" key="2">
    <source>
        <dbReference type="SAM" id="MobiDB-lite"/>
    </source>
</evidence>
<dbReference type="AlphaFoldDB" id="A0A067BZ14"/>
<dbReference type="STRING" id="695850.A0A067BZ14"/>
<dbReference type="VEuPathDB" id="FungiDB:SPRG_12076"/>
<organism evidence="3 4">
    <name type="scientific">Saprolegnia parasitica (strain CBS 223.65)</name>
    <dbReference type="NCBI Taxonomy" id="695850"/>
    <lineage>
        <taxon>Eukaryota</taxon>
        <taxon>Sar</taxon>
        <taxon>Stramenopiles</taxon>
        <taxon>Oomycota</taxon>
        <taxon>Saprolegniomycetes</taxon>
        <taxon>Saprolegniales</taxon>
        <taxon>Saprolegniaceae</taxon>
        <taxon>Saprolegnia</taxon>
    </lineage>
</organism>
<keyword evidence="1" id="KW-0677">Repeat</keyword>
<dbReference type="RefSeq" id="XP_012207232.1">
    <property type="nucleotide sequence ID" value="XM_012351842.1"/>
</dbReference>
<dbReference type="PANTHER" id="PTHR43215">
    <property type="entry name" value="RADIAL SPOKE HEAD 1 HOMOLOG"/>
    <property type="match status" value="1"/>
</dbReference>
<sequence length="737" mass="79802">MAADVGPDTKALGATLAATVHTCMSSALPSIEYVGSDAWVRAQVQTRFFEALLDAVAKPKPRRSSFTDFVWRSSLTPLQVEHHADWLDAWYLTYNHTTWRATQSLETVQLPVPAPVAGHGRYTYPSGDTYVGDFLDGQRHGRGTYTVSATGYTYVGDWVHDCRHGTGVLTYNNDATHQGTYTGSWADDVRCGDGLFQEGDRFVYKGRWKRNVFHGLGHLADAKRGFNYDGEFLDGRPHGVGKATYSSDASFATYSGEWAHGCFDGVGTLQYRDGSVYAGTFVKGERHGQGTFSDPTTGDDYDGDWINDTRHGFGKATSGASKESREGPWRANTMVQGHGQDWILLYPSGDKYSGELQQGRPWGSGTCRYANGSVYTGDWVDGLRQGHGIFVNHDGATFDGQWRNGQPTTGDAPVYVEISLTEDNATCTQDDAPTSAPTTITYPNGDTYAGGLRQGKRHGRGKYISKASQHTYDGMWDMDRRHGHGVLTSGAHDFVYDGAWVHDTRTGLGKCILRGVETYTGAWHANAFHGTGTYTTADGAVYSGEFEHGLKHGVGTLRSADGSTYQGEFAKGQKHGLGTLTYANGDLYTGSFAHNARDGDGTLVTSTDTFVGAWRADVKHGHGVLTRPDGTTKDGVWQCDAPVDGPWTITFPTRSVYAGDCVGMRPHGHGVCKYANGDVYSGAWVHGVRSGWGVCVFGNGDVFDGEWTQNHVSLHGTGTLTLANGTVHAYNGATSPS</sequence>
<dbReference type="GO" id="GO:0005829">
    <property type="term" value="C:cytosol"/>
    <property type="evidence" value="ECO:0007669"/>
    <property type="project" value="TreeGrafter"/>
</dbReference>
<dbReference type="EMBL" id="KK583275">
    <property type="protein sequence ID" value="KDO22090.1"/>
    <property type="molecule type" value="Genomic_DNA"/>
</dbReference>
<feature type="region of interest" description="Disordered" evidence="2">
    <location>
        <begin position="427"/>
        <end position="447"/>
    </location>
</feature>
<accession>A0A067BZ14</accession>
<evidence type="ECO:0000313" key="4">
    <source>
        <dbReference type="Proteomes" id="UP000030745"/>
    </source>
</evidence>
<dbReference type="GeneID" id="24134074"/>
<dbReference type="Gene3D" id="2.20.110.10">
    <property type="entry name" value="Histone H3 K4-specific methyltransferase SET7/9 N-terminal domain"/>
    <property type="match status" value="8"/>
</dbReference>
<dbReference type="SMART" id="SM00698">
    <property type="entry name" value="MORN"/>
    <property type="match status" value="21"/>
</dbReference>
<dbReference type="KEGG" id="spar:SPRG_12076"/>
<feature type="compositionally biased region" description="Polar residues" evidence="2">
    <location>
        <begin position="427"/>
        <end position="444"/>
    </location>
</feature>
<name>A0A067BZ14_SAPPC</name>
<dbReference type="OrthoDB" id="203073at2759"/>
<keyword evidence="4" id="KW-1185">Reference proteome</keyword>
<proteinExistence type="predicted"/>
<dbReference type="InterPro" id="IPR003409">
    <property type="entry name" value="MORN"/>
</dbReference>
<dbReference type="Proteomes" id="UP000030745">
    <property type="component" value="Unassembled WGS sequence"/>
</dbReference>
<dbReference type="Pfam" id="PF02493">
    <property type="entry name" value="MORN"/>
    <property type="match status" value="22"/>
</dbReference>
<gene>
    <name evidence="3" type="ORF">SPRG_12076</name>
</gene>
<protein>
    <submittedName>
        <fullName evidence="3">Uncharacterized protein</fullName>
    </submittedName>
</protein>
<dbReference type="PANTHER" id="PTHR43215:SF14">
    <property type="entry name" value="RADIAL SPOKE HEAD 1 HOMOLOG"/>
    <property type="match status" value="1"/>
</dbReference>
<reference evidence="3 4" key="1">
    <citation type="journal article" date="2013" name="PLoS Genet.">
        <title>Distinctive expansion of potential virulence genes in the genome of the oomycete fish pathogen Saprolegnia parasitica.</title>
        <authorList>
            <person name="Jiang R.H."/>
            <person name="de Bruijn I."/>
            <person name="Haas B.J."/>
            <person name="Belmonte R."/>
            <person name="Lobach L."/>
            <person name="Christie J."/>
            <person name="van den Ackerveken G."/>
            <person name="Bottin A."/>
            <person name="Bulone V."/>
            <person name="Diaz-Moreno S.M."/>
            <person name="Dumas B."/>
            <person name="Fan L."/>
            <person name="Gaulin E."/>
            <person name="Govers F."/>
            <person name="Grenville-Briggs L.J."/>
            <person name="Horner N.R."/>
            <person name="Levin J.Z."/>
            <person name="Mammella M."/>
            <person name="Meijer H.J."/>
            <person name="Morris P."/>
            <person name="Nusbaum C."/>
            <person name="Oome S."/>
            <person name="Phillips A.J."/>
            <person name="van Rooyen D."/>
            <person name="Rzeszutek E."/>
            <person name="Saraiva M."/>
            <person name="Secombes C.J."/>
            <person name="Seidl M.F."/>
            <person name="Snel B."/>
            <person name="Stassen J.H."/>
            <person name="Sykes S."/>
            <person name="Tripathy S."/>
            <person name="van den Berg H."/>
            <person name="Vega-Arreguin J.C."/>
            <person name="Wawra S."/>
            <person name="Young S.K."/>
            <person name="Zeng Q."/>
            <person name="Dieguez-Uribeondo J."/>
            <person name="Russ C."/>
            <person name="Tyler B.M."/>
            <person name="van West P."/>
        </authorList>
    </citation>
    <scope>NUCLEOTIDE SEQUENCE [LARGE SCALE GENOMIC DNA]</scope>
    <source>
        <strain evidence="3 4">CBS 223.65</strain>
    </source>
</reference>
<dbReference type="SUPFAM" id="SSF82185">
    <property type="entry name" value="Histone H3 K4-specific methyltransferase SET7/9 N-terminal domain"/>
    <property type="match status" value="6"/>
</dbReference>
<evidence type="ECO:0000313" key="3">
    <source>
        <dbReference type="EMBL" id="KDO22090.1"/>
    </source>
</evidence>